<dbReference type="InterPro" id="IPR018060">
    <property type="entry name" value="HTH_AraC"/>
</dbReference>
<dbReference type="EMBL" id="CP037920">
    <property type="protein sequence ID" value="QDT98643.1"/>
    <property type="molecule type" value="Genomic_DNA"/>
</dbReference>
<keyword evidence="1" id="KW-0805">Transcription regulation</keyword>
<evidence type="ECO:0000256" key="2">
    <source>
        <dbReference type="ARBA" id="ARBA00023125"/>
    </source>
</evidence>
<gene>
    <name evidence="5" type="primary">araC_2</name>
    <name evidence="5" type="ORF">V144x_41500</name>
</gene>
<dbReference type="GO" id="GO:0003700">
    <property type="term" value="F:DNA-binding transcription factor activity"/>
    <property type="evidence" value="ECO:0007669"/>
    <property type="project" value="InterPro"/>
</dbReference>
<dbReference type="GO" id="GO:0043565">
    <property type="term" value="F:sequence-specific DNA binding"/>
    <property type="evidence" value="ECO:0007669"/>
    <property type="project" value="InterPro"/>
</dbReference>
<name>A0A517W059_9PLAN</name>
<dbReference type="PANTHER" id="PTHR43280">
    <property type="entry name" value="ARAC-FAMILY TRANSCRIPTIONAL REGULATOR"/>
    <property type="match status" value="1"/>
</dbReference>
<dbReference type="SUPFAM" id="SSF48008">
    <property type="entry name" value="GntR ligand-binding domain-like"/>
    <property type="match status" value="1"/>
</dbReference>
<organism evidence="5 6">
    <name type="scientific">Gimesia aquarii</name>
    <dbReference type="NCBI Taxonomy" id="2527964"/>
    <lineage>
        <taxon>Bacteria</taxon>
        <taxon>Pseudomonadati</taxon>
        <taxon>Planctomycetota</taxon>
        <taxon>Planctomycetia</taxon>
        <taxon>Planctomycetales</taxon>
        <taxon>Planctomycetaceae</taxon>
        <taxon>Gimesia</taxon>
    </lineage>
</organism>
<dbReference type="PROSITE" id="PS00041">
    <property type="entry name" value="HTH_ARAC_FAMILY_1"/>
    <property type="match status" value="1"/>
</dbReference>
<reference evidence="5 6" key="1">
    <citation type="submission" date="2019-03" db="EMBL/GenBank/DDBJ databases">
        <title>Deep-cultivation of Planctomycetes and their phenomic and genomic characterization uncovers novel biology.</title>
        <authorList>
            <person name="Wiegand S."/>
            <person name="Jogler M."/>
            <person name="Boedeker C."/>
            <person name="Pinto D."/>
            <person name="Vollmers J."/>
            <person name="Rivas-Marin E."/>
            <person name="Kohn T."/>
            <person name="Peeters S.H."/>
            <person name="Heuer A."/>
            <person name="Rast P."/>
            <person name="Oberbeckmann S."/>
            <person name="Bunk B."/>
            <person name="Jeske O."/>
            <person name="Meyerdierks A."/>
            <person name="Storesund J.E."/>
            <person name="Kallscheuer N."/>
            <person name="Luecker S."/>
            <person name="Lage O.M."/>
            <person name="Pohl T."/>
            <person name="Merkel B.J."/>
            <person name="Hornburger P."/>
            <person name="Mueller R.-W."/>
            <person name="Bruemmer F."/>
            <person name="Labrenz M."/>
            <person name="Spormann A.M."/>
            <person name="Op den Camp H."/>
            <person name="Overmann J."/>
            <person name="Amann R."/>
            <person name="Jetten M.S.M."/>
            <person name="Mascher T."/>
            <person name="Medema M.H."/>
            <person name="Devos D.P."/>
            <person name="Kaster A.-K."/>
            <person name="Ovreas L."/>
            <person name="Rohde M."/>
            <person name="Galperin M.Y."/>
            <person name="Jogler C."/>
        </authorList>
    </citation>
    <scope>NUCLEOTIDE SEQUENCE [LARGE SCALE GENOMIC DNA]</scope>
    <source>
        <strain evidence="5 6">V144</strain>
    </source>
</reference>
<protein>
    <submittedName>
        <fullName evidence="5">Arabinose operon regulatory protein</fullName>
    </submittedName>
</protein>
<dbReference type="Gene3D" id="1.20.120.530">
    <property type="entry name" value="GntR ligand-binding domain-like"/>
    <property type="match status" value="1"/>
</dbReference>
<dbReference type="InterPro" id="IPR009057">
    <property type="entry name" value="Homeodomain-like_sf"/>
</dbReference>
<feature type="domain" description="HTH araC/xylS-type" evidence="4">
    <location>
        <begin position="149"/>
        <end position="248"/>
    </location>
</feature>
<dbReference type="PROSITE" id="PS01124">
    <property type="entry name" value="HTH_ARAC_FAMILY_2"/>
    <property type="match status" value="1"/>
</dbReference>
<dbReference type="InterPro" id="IPR008920">
    <property type="entry name" value="TF_FadR/GntR_C"/>
</dbReference>
<dbReference type="PRINTS" id="PR00032">
    <property type="entry name" value="HTHARAC"/>
</dbReference>
<keyword evidence="2" id="KW-0238">DNA-binding</keyword>
<dbReference type="SUPFAM" id="SSF46689">
    <property type="entry name" value="Homeodomain-like"/>
    <property type="match status" value="2"/>
</dbReference>
<keyword evidence="3" id="KW-0804">Transcription</keyword>
<dbReference type="AlphaFoldDB" id="A0A517W059"/>
<dbReference type="Pfam" id="PF12833">
    <property type="entry name" value="HTH_18"/>
    <property type="match status" value="1"/>
</dbReference>
<dbReference type="Proteomes" id="UP000318704">
    <property type="component" value="Chromosome"/>
</dbReference>
<dbReference type="SMART" id="SM00895">
    <property type="entry name" value="FCD"/>
    <property type="match status" value="1"/>
</dbReference>
<dbReference type="KEGG" id="gaw:V144x_41500"/>
<dbReference type="SMART" id="SM00342">
    <property type="entry name" value="HTH_ARAC"/>
    <property type="match status" value="1"/>
</dbReference>
<sequence length="257" mass="29185">MKSVTDLRAKLEGFAARHAADKVMGGVDPQRLLNCFQKLRQAAESGNYRRFALEDQKLHQTIVNMADVPGLKQAWSSVFNAQNSFRIKTLQQCWPDLSVLFESHRPLVDNIASGKSEEAEDEALTHLDAVWFRLADATEDQSLPRDSLSRACAYLAFHFHKPIRLPELSHEIAGCSPGHLARLFREELELSFSDYLIELRMQKGASLLQHSNRSIREIGARVGYADPSRFATHFRRRFGLSPSEFRSRLVKVPKRPG</sequence>
<evidence type="ECO:0000313" key="5">
    <source>
        <dbReference type="EMBL" id="QDT98643.1"/>
    </source>
</evidence>
<dbReference type="Pfam" id="PF07729">
    <property type="entry name" value="FCD"/>
    <property type="match status" value="1"/>
</dbReference>
<accession>A0A517W059</accession>
<dbReference type="InterPro" id="IPR020449">
    <property type="entry name" value="Tscrpt_reg_AraC-type_HTH"/>
</dbReference>
<evidence type="ECO:0000259" key="4">
    <source>
        <dbReference type="PROSITE" id="PS01124"/>
    </source>
</evidence>
<dbReference type="InterPro" id="IPR018062">
    <property type="entry name" value="HTH_AraC-typ_CS"/>
</dbReference>
<dbReference type="Gene3D" id="1.10.10.60">
    <property type="entry name" value="Homeodomain-like"/>
    <property type="match status" value="2"/>
</dbReference>
<evidence type="ECO:0000256" key="3">
    <source>
        <dbReference type="ARBA" id="ARBA00023163"/>
    </source>
</evidence>
<evidence type="ECO:0000256" key="1">
    <source>
        <dbReference type="ARBA" id="ARBA00023015"/>
    </source>
</evidence>
<proteinExistence type="predicted"/>
<dbReference type="InterPro" id="IPR011711">
    <property type="entry name" value="GntR_C"/>
</dbReference>
<dbReference type="PANTHER" id="PTHR43280:SF2">
    <property type="entry name" value="HTH-TYPE TRANSCRIPTIONAL REGULATOR EXSA"/>
    <property type="match status" value="1"/>
</dbReference>
<evidence type="ECO:0000313" key="6">
    <source>
        <dbReference type="Proteomes" id="UP000318704"/>
    </source>
</evidence>